<dbReference type="Proteomes" id="UP000176774">
    <property type="component" value="Unassembled WGS sequence"/>
</dbReference>
<feature type="domain" description="MurL C-terminal" evidence="10">
    <location>
        <begin position="323"/>
        <end position="427"/>
    </location>
</feature>
<evidence type="ECO:0000256" key="6">
    <source>
        <dbReference type="ARBA" id="ARBA00022840"/>
    </source>
</evidence>
<evidence type="ECO:0000256" key="2">
    <source>
        <dbReference type="ARBA" id="ARBA00004752"/>
    </source>
</evidence>
<feature type="domain" description="MurL N-terminal" evidence="11">
    <location>
        <begin position="4"/>
        <end position="300"/>
    </location>
</feature>
<dbReference type="HAMAP" id="MF_00639">
    <property type="entry name" value="MurD"/>
    <property type="match status" value="1"/>
</dbReference>
<dbReference type="InterPro" id="IPR043689">
    <property type="entry name" value="MurL"/>
</dbReference>
<dbReference type="GO" id="GO:0008764">
    <property type="term" value="F:UDP-N-acetylmuramoylalanine-D-glutamate ligase activity"/>
    <property type="evidence" value="ECO:0007669"/>
    <property type="project" value="UniProtKB-UniRule"/>
</dbReference>
<reference evidence="12 13" key="1">
    <citation type="journal article" date="2016" name="Nat. Commun.">
        <title>Thousands of microbial genomes shed light on interconnected biogeochemical processes in an aquifer system.</title>
        <authorList>
            <person name="Anantharaman K."/>
            <person name="Brown C.T."/>
            <person name="Hug L.A."/>
            <person name="Sharon I."/>
            <person name="Castelle C.J."/>
            <person name="Probst A.J."/>
            <person name="Thomas B.C."/>
            <person name="Singh A."/>
            <person name="Wilkins M.J."/>
            <person name="Karaoz U."/>
            <person name="Brodie E.L."/>
            <person name="Williams K.H."/>
            <person name="Hubbard S.S."/>
            <person name="Banfield J.F."/>
        </authorList>
    </citation>
    <scope>NUCLEOTIDE SEQUENCE [LARGE SCALE GENOMIC DNA]</scope>
</reference>
<dbReference type="InterPro" id="IPR058741">
    <property type="entry name" value="MurL_C"/>
</dbReference>
<dbReference type="GO" id="GO:0009252">
    <property type="term" value="P:peptidoglycan biosynthetic process"/>
    <property type="evidence" value="ECO:0007669"/>
    <property type="project" value="UniProtKB-UniRule"/>
</dbReference>
<comment type="function">
    <text evidence="7">Cell wall formation. Catalyzes the addition of glutamate to the nucleotide precursor UDP-N-acetylmuramoyl-L-alanine (UMA).</text>
</comment>
<keyword evidence="7" id="KW-0132">Cell division</keyword>
<dbReference type="SUPFAM" id="SSF52402">
    <property type="entry name" value="Adenine nucleotide alpha hydrolases-like"/>
    <property type="match status" value="1"/>
</dbReference>
<comment type="caution">
    <text evidence="12">The sequence shown here is derived from an EMBL/GenBank/DDBJ whole genome shotgun (WGS) entry which is preliminary data.</text>
</comment>
<keyword evidence="7" id="KW-0131">Cell cycle</keyword>
<dbReference type="InterPro" id="IPR005762">
    <property type="entry name" value="MurD"/>
</dbReference>
<name>A0A1G2IDU0_9BACT</name>
<dbReference type="GO" id="GO:0005737">
    <property type="term" value="C:cytoplasm"/>
    <property type="evidence" value="ECO:0007669"/>
    <property type="project" value="UniProtKB-SubCell"/>
</dbReference>
<evidence type="ECO:0000256" key="4">
    <source>
        <dbReference type="ARBA" id="ARBA00022598"/>
    </source>
</evidence>
<dbReference type="EC" id="5.1.1.23" evidence="8"/>
<evidence type="ECO:0000256" key="3">
    <source>
        <dbReference type="ARBA" id="ARBA00022490"/>
    </source>
</evidence>
<dbReference type="Pfam" id="PF26299">
    <property type="entry name" value="MurL_N"/>
    <property type="match status" value="1"/>
</dbReference>
<dbReference type="GO" id="GO:0051301">
    <property type="term" value="P:cell division"/>
    <property type="evidence" value="ECO:0007669"/>
    <property type="project" value="UniProtKB-KW"/>
</dbReference>
<dbReference type="EMBL" id="MHPA01000019">
    <property type="protein sequence ID" value="OGZ72935.1"/>
    <property type="molecule type" value="Genomic_DNA"/>
</dbReference>
<evidence type="ECO:0000259" key="10">
    <source>
        <dbReference type="Pfam" id="PF26298"/>
    </source>
</evidence>
<evidence type="ECO:0000259" key="9">
    <source>
        <dbReference type="Pfam" id="PF08245"/>
    </source>
</evidence>
<dbReference type="InterPro" id="IPR036615">
    <property type="entry name" value="Mur_ligase_C_dom_sf"/>
</dbReference>
<comment type="catalytic activity">
    <reaction evidence="7">
        <text>UDP-N-acetyl-alpha-D-muramoyl-L-alanine + D-glutamate + ATP = UDP-N-acetyl-alpha-D-muramoyl-L-alanyl-D-glutamate + ADP + phosphate + H(+)</text>
        <dbReference type="Rhea" id="RHEA:16429"/>
        <dbReference type="ChEBI" id="CHEBI:15378"/>
        <dbReference type="ChEBI" id="CHEBI:29986"/>
        <dbReference type="ChEBI" id="CHEBI:30616"/>
        <dbReference type="ChEBI" id="CHEBI:43474"/>
        <dbReference type="ChEBI" id="CHEBI:83898"/>
        <dbReference type="ChEBI" id="CHEBI:83900"/>
        <dbReference type="ChEBI" id="CHEBI:456216"/>
        <dbReference type="EC" id="6.3.2.9"/>
    </reaction>
</comment>
<feature type="domain" description="Mur ligase central" evidence="9">
    <location>
        <begin position="535"/>
        <end position="657"/>
    </location>
</feature>
<comment type="pathway">
    <text evidence="2 7">Cell wall biogenesis; peptidoglycan biosynthesis.</text>
</comment>
<dbReference type="PANTHER" id="PTHR43692:SF1">
    <property type="entry name" value="UDP-N-ACETYLMURAMOYLALANINE--D-GLUTAMATE LIGASE"/>
    <property type="match status" value="1"/>
</dbReference>
<dbReference type="Gene3D" id="3.90.190.20">
    <property type="entry name" value="Mur ligase, C-terminal domain"/>
    <property type="match status" value="1"/>
</dbReference>
<comment type="similarity">
    <text evidence="8">Belongs to the MurL family.</text>
</comment>
<comment type="function">
    <text evidence="8">Cell wall formation. Catalyzes epimerization of the terminal L-glutamate in UDP-N-acetyl-alpha-D-muramoyl-L-alanyl-L-glutamate.</text>
</comment>
<dbReference type="NCBIfam" id="TIGR01087">
    <property type="entry name" value="murD"/>
    <property type="match status" value="1"/>
</dbReference>
<keyword evidence="7" id="KW-0573">Peptidoglycan synthesis</keyword>
<proteinExistence type="inferred from homology"/>
<dbReference type="Pfam" id="PF26298">
    <property type="entry name" value="MurL_epimerase_C"/>
    <property type="match status" value="1"/>
</dbReference>
<keyword evidence="3 7" id="KW-0963">Cytoplasm</keyword>
<dbReference type="InterPro" id="IPR058740">
    <property type="entry name" value="MurL_N"/>
</dbReference>
<dbReference type="Gene3D" id="3.40.50.620">
    <property type="entry name" value="HUPs"/>
    <property type="match status" value="1"/>
</dbReference>
<dbReference type="Pfam" id="PF08245">
    <property type="entry name" value="Mur_ligase_M"/>
    <property type="match status" value="1"/>
</dbReference>
<evidence type="ECO:0000313" key="13">
    <source>
        <dbReference type="Proteomes" id="UP000176774"/>
    </source>
</evidence>
<dbReference type="GO" id="GO:0071555">
    <property type="term" value="P:cell wall organization"/>
    <property type="evidence" value="ECO:0007669"/>
    <property type="project" value="UniProtKB-KW"/>
</dbReference>
<dbReference type="InterPro" id="IPR036565">
    <property type="entry name" value="Mur-like_cat_sf"/>
</dbReference>
<dbReference type="GO" id="GO:0016855">
    <property type="term" value="F:racemase and epimerase activity, acting on amino acids and derivatives"/>
    <property type="evidence" value="ECO:0007669"/>
    <property type="project" value="UniProtKB-UniRule"/>
</dbReference>
<keyword evidence="8" id="KW-0413">Isomerase</keyword>
<dbReference type="HAMAP" id="MF_02209">
    <property type="entry name" value="MurL"/>
    <property type="match status" value="1"/>
</dbReference>
<comment type="similarity">
    <text evidence="7">Belongs to the MurCDEF family.</text>
</comment>
<keyword evidence="4 7" id="KW-0436">Ligase</keyword>
<dbReference type="UniPathway" id="UPA00219"/>
<dbReference type="GO" id="GO:0005524">
    <property type="term" value="F:ATP binding"/>
    <property type="evidence" value="ECO:0007669"/>
    <property type="project" value="UniProtKB-UniRule"/>
</dbReference>
<evidence type="ECO:0000313" key="12">
    <source>
        <dbReference type="EMBL" id="OGZ72935.1"/>
    </source>
</evidence>
<dbReference type="SUPFAM" id="SSF53623">
    <property type="entry name" value="MurD-like peptide ligases, catalytic domain"/>
    <property type="match status" value="1"/>
</dbReference>
<dbReference type="EC" id="6.3.2.9" evidence="7"/>
<feature type="binding site" evidence="7">
    <location>
        <begin position="537"/>
        <end position="543"/>
    </location>
    <ligand>
        <name>ATP</name>
        <dbReference type="ChEBI" id="CHEBI:30616"/>
    </ligand>
</feature>
<dbReference type="PANTHER" id="PTHR43692">
    <property type="entry name" value="UDP-N-ACETYLMURAMOYLALANINE--D-GLUTAMATE LIGASE"/>
    <property type="match status" value="1"/>
</dbReference>
<protein>
    <recommendedName>
        <fullName evidence="7 8">Multifunctional fusion protein</fullName>
    </recommendedName>
    <domain>
        <recommendedName>
            <fullName evidence="7">UDP-N-acetylmuramoylalanine--D-glutamate ligase</fullName>
            <ecNumber evidence="7">6.3.2.9</ecNumber>
        </recommendedName>
        <alternativeName>
            <fullName evidence="7">D-glutamic acid-adding enzyme</fullName>
        </alternativeName>
        <alternativeName>
            <fullName evidence="7">UDP-N-acetylmuramoyl-L-alanyl-D-glutamate synthetase</fullName>
        </alternativeName>
    </domain>
    <domain>
        <recommendedName>
            <fullName evidence="8">UDP-N-acetyl-alpha-D-muramoyl-L-alanyl-L-glutamate epimerase</fullName>
            <ecNumber evidence="8">5.1.1.23</ecNumber>
        </recommendedName>
        <alternativeName>
            <fullName evidence="8">UDP-MurNAc-L-Ala-L-Glu epimerase</fullName>
        </alternativeName>
    </domain>
</protein>
<evidence type="ECO:0000259" key="11">
    <source>
        <dbReference type="Pfam" id="PF26299"/>
    </source>
</evidence>
<comment type="catalytic activity">
    <reaction evidence="8">
        <text>UDP-N-acetyl-alpha-D-muramoyl-L-alanyl-L-glutamate + ATP + H2O = UDP-N-acetyl-alpha-D-muramoyl-L-alanyl-D-glutamate + AMP + diphosphate + H(+)</text>
        <dbReference type="Rhea" id="RHEA:58812"/>
        <dbReference type="ChEBI" id="CHEBI:15377"/>
        <dbReference type="ChEBI" id="CHEBI:15378"/>
        <dbReference type="ChEBI" id="CHEBI:30616"/>
        <dbReference type="ChEBI" id="CHEBI:33019"/>
        <dbReference type="ChEBI" id="CHEBI:83900"/>
        <dbReference type="ChEBI" id="CHEBI:142725"/>
        <dbReference type="ChEBI" id="CHEBI:456215"/>
        <dbReference type="EC" id="5.1.1.23"/>
    </reaction>
</comment>
<organism evidence="12 13">
    <name type="scientific">Candidatus Staskawiczbacteria bacterium RIFCSPLOWO2_01_FULL_38_12b</name>
    <dbReference type="NCBI Taxonomy" id="1802214"/>
    <lineage>
        <taxon>Bacteria</taxon>
        <taxon>Candidatus Staskawicziibacteriota</taxon>
    </lineage>
</organism>
<accession>A0A1G2IDU0</accession>
<dbReference type="InterPro" id="IPR013221">
    <property type="entry name" value="Mur_ligase_cen"/>
</dbReference>
<dbReference type="STRING" id="1802214.A2908_04685"/>
<dbReference type="SUPFAM" id="SSF53244">
    <property type="entry name" value="MurD-like peptide ligases, peptide-binding domain"/>
    <property type="match status" value="1"/>
</dbReference>
<dbReference type="AlphaFoldDB" id="A0A1G2IDU0"/>
<comment type="subcellular location">
    <subcellularLocation>
        <location evidence="1 7">Cytoplasm</location>
    </subcellularLocation>
</comment>
<evidence type="ECO:0000256" key="1">
    <source>
        <dbReference type="ARBA" id="ARBA00004496"/>
    </source>
</evidence>
<dbReference type="InterPro" id="IPR014729">
    <property type="entry name" value="Rossmann-like_a/b/a_fold"/>
</dbReference>
<evidence type="ECO:0000256" key="7">
    <source>
        <dbReference type="HAMAP-Rule" id="MF_00639"/>
    </source>
</evidence>
<gene>
    <name evidence="7" type="primary">murD</name>
    <name evidence="8" type="synonym">murL</name>
    <name evidence="12" type="ORF">A2908_04685</name>
</gene>
<evidence type="ECO:0000256" key="8">
    <source>
        <dbReference type="HAMAP-Rule" id="MF_02209"/>
    </source>
</evidence>
<keyword evidence="7" id="KW-0961">Cell wall biogenesis/degradation</keyword>
<dbReference type="Gene3D" id="3.40.1190.10">
    <property type="entry name" value="Mur-like, catalytic domain"/>
    <property type="match status" value="1"/>
</dbReference>
<keyword evidence="5 7" id="KW-0547">Nucleotide-binding</keyword>
<keyword evidence="7" id="KW-0133">Cell shape</keyword>
<dbReference type="GO" id="GO:0008360">
    <property type="term" value="P:regulation of cell shape"/>
    <property type="evidence" value="ECO:0007669"/>
    <property type="project" value="UniProtKB-KW"/>
</dbReference>
<keyword evidence="6 7" id="KW-0067">ATP-binding</keyword>
<sequence>MQPKATIFEFTSYTFEPDKKRILFSYKTVFNGQDPLVFTETITLPKIPNLQGLPKEVIKKLLESLHLMLGISYYKFYCPPLIKFGNESEVSPKADATKVTTPYKLSKKEADFWNTIYKKGLGEFFYVNKLNPNNSPKFPYHKNVKEVSCSLGKNNKCLVGMGGGKDSIVAAQLLKEGKFDIEAFVVATNKESPLVKKIIKTANIKSLTIGRRLDKKVFQQHQYNGHIPISAIYAFLGVLSAVLYRYSYVIMGNEHSSNFGNLTYKGLEINHQWSKSFEFETLFQDYIKNSVTGDVFYFSLLRSFYEIRIVKLFSRQRKYFPYFSSCNKNFTLVGNKNNTLWCGQCAKCVFVFTLLSAFLEKKTLLSIFKKNLYQDQSLLPSFKDILGMGAAKPFDCVGTFQEAQTALVLAGKNFKDDFIVRHLANKAVYHKEVFNTNKNSCIPEAFKFLGMESALIMGFGKEGEISKKYLKKIYPKLRIGIADQKEGSGYLEKQKEFDMAIKTPGIKKELVTIPYTTATNTFFSKTKGKHTIIGVTGSKGKSTTSTLIYGILKQAHKPVELLGNIGKPMLQALLKPIKKDTVFVLELSSAQLDDLVFSPDIAVVTNLFPEHMDYHGNVKNYYQAKQNIIRFQNKNDYVIYNPKNKLSLGWLKNYQGKPIPFAKDIPVKDSDIPLLGEHNKDNIKAAICVAKLFNIPDAVIKNTIIKFKGLPHRLEFIGNYQGILFYDDAISTTPDSTIMAIKAIPNIGTIFLGGTDRGYDFTPLEKTIKKYNIKNIVLFPESGTRMLKNTEGLNILKTNSMEQAVLFAYRHTKPGQVCLLSCASPSYSLWKNFEQKGNAFKKSVKKLAKLQ</sequence>
<evidence type="ECO:0000256" key="5">
    <source>
        <dbReference type="ARBA" id="ARBA00022741"/>
    </source>
</evidence>